<feature type="transmembrane region" description="Helical" evidence="2">
    <location>
        <begin position="814"/>
        <end position="835"/>
    </location>
</feature>
<reference evidence="3 4" key="1">
    <citation type="journal article" date="2017" name="Antonie Van Leeuwenhoek">
        <title>Rhizobium rhizosphaerae sp. nov., a novel species isolated from rice rhizosphere.</title>
        <authorList>
            <person name="Zhao J.J."/>
            <person name="Zhang J."/>
            <person name="Zhang R.J."/>
            <person name="Zhang C.W."/>
            <person name="Yin H.Q."/>
            <person name="Zhang X.X."/>
        </authorList>
    </citation>
    <scope>NUCLEOTIDE SEQUENCE [LARGE SCALE GENOMIC DNA]</scope>
    <source>
        <strain evidence="3 4">E3</strain>
    </source>
</reference>
<feature type="region of interest" description="Disordered" evidence="1">
    <location>
        <begin position="561"/>
        <end position="580"/>
    </location>
</feature>
<name>K6YC16_9ALTE</name>
<keyword evidence="2" id="KW-0812">Transmembrane</keyword>
<dbReference type="RefSeq" id="WP_008844004.1">
    <property type="nucleotide sequence ID" value="NZ_BAEN01000035.1"/>
</dbReference>
<evidence type="ECO:0000313" key="3">
    <source>
        <dbReference type="EMBL" id="GAC14188.1"/>
    </source>
</evidence>
<keyword evidence="2" id="KW-1133">Transmembrane helix</keyword>
<proteinExistence type="predicted"/>
<feature type="transmembrane region" description="Helical" evidence="2">
    <location>
        <begin position="271"/>
        <end position="295"/>
    </location>
</feature>
<organism evidence="3 4">
    <name type="scientific">Aliiglaciecola lipolytica E3</name>
    <dbReference type="NCBI Taxonomy" id="1127673"/>
    <lineage>
        <taxon>Bacteria</taxon>
        <taxon>Pseudomonadati</taxon>
        <taxon>Pseudomonadota</taxon>
        <taxon>Gammaproteobacteria</taxon>
        <taxon>Alteromonadales</taxon>
        <taxon>Alteromonadaceae</taxon>
        <taxon>Aliiglaciecola</taxon>
    </lineage>
</organism>
<dbReference type="Proteomes" id="UP000006334">
    <property type="component" value="Unassembled WGS sequence"/>
</dbReference>
<feature type="transmembrane region" description="Helical" evidence="2">
    <location>
        <begin position="778"/>
        <end position="799"/>
    </location>
</feature>
<dbReference type="eggNOG" id="ENOG502Z7NM">
    <property type="taxonomic scope" value="Bacteria"/>
</dbReference>
<keyword evidence="4" id="KW-1185">Reference proteome</keyword>
<dbReference type="OrthoDB" id="7481928at2"/>
<feature type="transmembrane region" description="Helical" evidence="2">
    <location>
        <begin position="307"/>
        <end position="328"/>
    </location>
</feature>
<evidence type="ECO:0000256" key="2">
    <source>
        <dbReference type="SAM" id="Phobius"/>
    </source>
</evidence>
<feature type="transmembrane region" description="Helical" evidence="2">
    <location>
        <begin position="736"/>
        <end position="757"/>
    </location>
</feature>
<evidence type="ECO:0000313" key="4">
    <source>
        <dbReference type="Proteomes" id="UP000006334"/>
    </source>
</evidence>
<dbReference type="EMBL" id="BAEN01000035">
    <property type="protein sequence ID" value="GAC14188.1"/>
    <property type="molecule type" value="Genomic_DNA"/>
</dbReference>
<accession>K6YC16</accession>
<gene>
    <name evidence="3" type="ORF">GLIP_1554</name>
</gene>
<keyword evidence="2" id="KW-0472">Membrane</keyword>
<evidence type="ECO:0008006" key="5">
    <source>
        <dbReference type="Google" id="ProtNLM"/>
    </source>
</evidence>
<feature type="transmembrane region" description="Helical" evidence="2">
    <location>
        <begin position="1372"/>
        <end position="1389"/>
    </location>
</feature>
<feature type="transmembrane region" description="Helical" evidence="2">
    <location>
        <begin position="1006"/>
        <end position="1025"/>
    </location>
</feature>
<feature type="transmembrane region" description="Helical" evidence="2">
    <location>
        <begin position="17"/>
        <end position="36"/>
    </location>
</feature>
<protein>
    <recommendedName>
        <fullName evidence="5">Cache domain-containing protein</fullName>
    </recommendedName>
</protein>
<sequence length="1425" mass="162529">MPSETAKSTTAGPIKKTWVYGILILLIFAAIGYYALLNQKDRTANHDYYRVLYEASNEFQENLNKLDSMHRFKEGISSIRSLLPSYTRKASSEQNLLKVDSFKYSIIGKTLHVTADQESGAEQFEAELSFEDILPSPKKGFSQYLFADINGKVIATVGDERTISIVELRSINQQIQRKNKQFQFNFSESQSQQSDGNNASLPSYSNHVDMKISYGEFRVFVFPFSLETPLKKASDTTKGSDSSAKSIDLEKLYLVGLLPQSKLANRENNDWNLSLLVVTLVSLLFMWCLLRLFLLPKNQSITKTYRLLTVAASYSFFIVILAFTLGYMQKSLLQLEKDQIALEYAHHLDNKLRKDINQVFTRLDQYKSFYTEILATLAKFSKKSEIYNSFSNEDISDFNDSMKKAVLSLNKLHCNDNTPNYWLPGSASTPNKTYSITYNCPKDAKTDNVIQLEFDDHAINVMLKAFSSNKADDVTLDFYSNNQTLNLDSEKSLNTSIASGFKQQQNHTILSAFAINKEGNSVLPSLNFQESNALPATFNLSHRNYYKKVRDQKGWDIARITEPNNTSTATDDKAEQSQHADSAQFHNIYIQRLLNVTNGTRGTTISMPISAPGDEHTYDYILAADVLLPSMTLGQSPPYDFNYMVVDRSNGDVLFHNDSGRSLVENLYFSGDPSSSLSKWLKAGLDHYPELNKGLIEGTYHGQSGRFALSSTVIDKWAIVVFYPNDSLQTFMSNQFLYVATTFAAIIGLMVLGILMIRHFVYTNTLKQKLNLPSKLNVRLVMLVSSVLFSTSYCLYILGHNIDGLISHGHGLNWSLWLPFIGLTIATFFVYRGCYKHFCFPYKQLNETTLVSARLGSKRLIIAVLIAVSIHFLYLQETASTPEKSLDFHYQQLACNWLNYERQEVTSIGLSRYPNSITSKRIAPTDLLPLDKNWRERLTRRDGDCQNHSTQVHPDDYPSLSSVFGATYLWQWINIYILDKELAATYVPSADFQAYLTEKHRKPNSLVETILFYACIFAVLIWAWFKFNSHLLWNRLYCPERFLQHISRMTRSVQTLHFEQRSENLKIECDTIKLNGIGLSLLLRSMQHVKEQRSNQLLEGFDYLFDISPCLQKFSSENTFLPNLKLNIIRCDNAKIAVELWDIETCLEKSEFRQLLLDLIMELKSLTLSGQLDSFTIFTGFHSLQRVKMKDPLMLDQSSVLDHAEYLSWAECLMDFIVVIPESFKQGIDWQLLKDEVSAFPELQFLQQEVEQNTELDSWSHIWRKDEQLNIESRWSTINYILLNAEALYRFKWESCSRAEKLALLNLAKRQKLNPANTQMIEHLALNGLITVRKGNIEIVNHSFTHFILHAETSATLNQLVKHGEEGLWKSYRLPLGVIIILIIGGIALTSGESIYIIAASMAGVLGTIASVTNSANLLRGQMRD</sequence>
<comment type="caution">
    <text evidence="3">The sequence shown here is derived from an EMBL/GenBank/DDBJ whole genome shotgun (WGS) entry which is preliminary data.</text>
</comment>
<evidence type="ECO:0000256" key="1">
    <source>
        <dbReference type="SAM" id="MobiDB-lite"/>
    </source>
</evidence>